<evidence type="ECO:0000313" key="2">
    <source>
        <dbReference type="EMBL" id="SFT40051.1"/>
    </source>
</evidence>
<evidence type="ECO:0000313" key="3">
    <source>
        <dbReference type="Proteomes" id="UP000183371"/>
    </source>
</evidence>
<gene>
    <name evidence="2" type="ORF">SAMN05444141_101341</name>
</gene>
<feature type="compositionally biased region" description="Low complexity" evidence="1">
    <location>
        <begin position="1"/>
        <end position="17"/>
    </location>
</feature>
<protein>
    <submittedName>
        <fullName evidence="2">Uncharacterized protein</fullName>
    </submittedName>
</protein>
<reference evidence="3" key="1">
    <citation type="submission" date="2016-10" db="EMBL/GenBank/DDBJ databases">
        <authorList>
            <person name="Varghese N."/>
            <person name="Submissions S."/>
        </authorList>
    </citation>
    <scope>NUCLEOTIDE SEQUENCE [LARGE SCALE GENOMIC DNA]</scope>
    <source>
        <strain evidence="3">DSM 17465</strain>
    </source>
</reference>
<proteinExistence type="predicted"/>
<dbReference type="AlphaFoldDB" id="A0A1I6XQ80"/>
<evidence type="ECO:0000256" key="1">
    <source>
        <dbReference type="SAM" id="MobiDB-lite"/>
    </source>
</evidence>
<sequence>MPEPETTSTPTETTTSPDQPEGLMTPTEASWAQQMYALFGETFPSLEVAFDIVFDAQREKSEREIEEARSRMDESDRREAEAEVRRNAAFMMTLDDIARTEELESEMEQLTANPLEAVDLPDSPDLSLQSVIVKQIAALKHKRETLFADIRVFHNLDSEKDAFTSAYKIIGVLLEKADIQRGVYNFAGCEVTLDEVDRKLDDMKTLLKDAQSNRAIAVSSEDEAMIDVDVRSIREIIYELEDAGYTGLATQLLINMNQNQDSVTRHDDPRWTDLMSDAAACKATLPELRTITRQIETLCESMSAGAPTTAASDTLDDLHDFQTDTSRNVTSTLRLVTALKTTAHRREMWIKNQEWAKTDLDERTTKYRKQLEKFIVFDEDKQVVTKESKSEARARAVETDGLDKDIMAQVAKRPKGKKVKVVPRSTIDSLLESFEFLDELRSSGVAGIESIALEEFIKAEDILEGINTNPTGYDDLQTRTQKILDKVANTKTGKKAIYYIEAKMNLEEDVRILREKAPSMNINKALGQCNKLEGTRLEPLLKQLEAAVGFKEVFEKKLEPVDKIFKQIPELLAKLGAARPELAKKFKKVWLPKHEKVYHGELEMELKNAKVTAHNANTVDDVKDAITQVNTVKAKADKYVQELKERISHLDEDVDGPRTTPEQDEFFEKIEADYKEGVQLEIDRKLAKSKFNETSRPMRDELEMLTAKAKSWKGAKAALKGFPRIDTANYDPTRFKDLLAEVKLLEQECAVNSSYEENMGRLNELKGMYDAMRGELTGFREDIAKDVVKATEKAIARMETAKTFAEGGFITGVAGKQDAGENIVDTSTLKRFAACVTKPIIPGDLRAQAQIIGDKKKSLEERKKAREEALRIVRPLLARLDGDKAIKLYRRHPFGLDNDVNVLRPVLVQLEVKLLTLAA</sequence>
<feature type="region of interest" description="Disordered" evidence="1">
    <location>
        <begin position="59"/>
        <end position="79"/>
    </location>
</feature>
<keyword evidence="3" id="KW-1185">Reference proteome</keyword>
<dbReference type="RefSeq" id="WP_054782531.1">
    <property type="nucleotide sequence ID" value="NZ_FPBD01000001.1"/>
</dbReference>
<feature type="region of interest" description="Disordered" evidence="1">
    <location>
        <begin position="1"/>
        <end position="26"/>
    </location>
</feature>
<dbReference type="EMBL" id="FPBD01000001">
    <property type="protein sequence ID" value="SFT40051.1"/>
    <property type="molecule type" value="Genomic_DNA"/>
</dbReference>
<name>A0A1I6XQ80_9HYPH</name>
<dbReference type="Proteomes" id="UP000183371">
    <property type="component" value="Unassembled WGS sequence"/>
</dbReference>
<organism evidence="2 3">
    <name type="scientific">Pseudovibrio denitrificans</name>
    <dbReference type="NCBI Taxonomy" id="258256"/>
    <lineage>
        <taxon>Bacteria</taxon>
        <taxon>Pseudomonadati</taxon>
        <taxon>Pseudomonadota</taxon>
        <taxon>Alphaproteobacteria</taxon>
        <taxon>Hyphomicrobiales</taxon>
        <taxon>Stappiaceae</taxon>
        <taxon>Pseudovibrio</taxon>
    </lineage>
</organism>
<accession>A0A1I6XQ80</accession>